<feature type="chain" id="PRO_5046954811" evidence="2">
    <location>
        <begin position="19"/>
        <end position="408"/>
    </location>
</feature>
<keyword evidence="1 2" id="KW-0732">Signal</keyword>
<dbReference type="PANTHER" id="PTHR40940">
    <property type="entry name" value="PROTEIN BATD-RELATED"/>
    <property type="match status" value="1"/>
</dbReference>
<evidence type="ECO:0000256" key="2">
    <source>
        <dbReference type="SAM" id="SignalP"/>
    </source>
</evidence>
<organism evidence="3 4">
    <name type="scientific">Ruegeria haliotis</name>
    <dbReference type="NCBI Taxonomy" id="2747601"/>
    <lineage>
        <taxon>Bacteria</taxon>
        <taxon>Pseudomonadati</taxon>
        <taxon>Pseudomonadota</taxon>
        <taxon>Alphaproteobacteria</taxon>
        <taxon>Rhodobacterales</taxon>
        <taxon>Roseobacteraceae</taxon>
        <taxon>Ruegeria</taxon>
    </lineage>
</organism>
<proteinExistence type="predicted"/>
<name>A0ABX2PQ41_9RHOB</name>
<dbReference type="InterPro" id="IPR008939">
    <property type="entry name" value="Lytic_TGlycosylase_superhlx_U"/>
</dbReference>
<accession>A0ABX2PQ41</accession>
<evidence type="ECO:0000313" key="4">
    <source>
        <dbReference type="Proteomes" id="UP000630805"/>
    </source>
</evidence>
<comment type="caution">
    <text evidence="3">The sequence shown here is derived from an EMBL/GenBank/DDBJ whole genome shotgun (WGS) entry which is preliminary data.</text>
</comment>
<dbReference type="RefSeq" id="WP_176862698.1">
    <property type="nucleotide sequence ID" value="NZ_JABXWT010000002.1"/>
</dbReference>
<dbReference type="SUPFAM" id="SSF48435">
    <property type="entry name" value="Bacterial muramidases"/>
    <property type="match status" value="1"/>
</dbReference>
<keyword evidence="4" id="KW-1185">Reference proteome</keyword>
<protein>
    <submittedName>
        <fullName evidence="3">BatD family protein</fullName>
    </submittedName>
</protein>
<dbReference type="PANTHER" id="PTHR40940:SF1">
    <property type="entry name" value="PROTEIN BATD"/>
    <property type="match status" value="1"/>
</dbReference>
<evidence type="ECO:0000256" key="1">
    <source>
        <dbReference type="ARBA" id="ARBA00022729"/>
    </source>
</evidence>
<dbReference type="EMBL" id="JABXWT010000002">
    <property type="protein sequence ID" value="NVO55337.1"/>
    <property type="molecule type" value="Genomic_DNA"/>
</dbReference>
<evidence type="ECO:0000313" key="3">
    <source>
        <dbReference type="EMBL" id="NVO55337.1"/>
    </source>
</evidence>
<gene>
    <name evidence="3" type="ORF">HW561_05985</name>
</gene>
<reference evidence="3 4" key="1">
    <citation type="submission" date="2020-06" db="EMBL/GenBank/DDBJ databases">
        <authorList>
            <person name="Cao W.R."/>
        </authorList>
    </citation>
    <scope>NUCLEOTIDE SEQUENCE [LARGE SCALE GENOMIC DNA]</scope>
    <source>
        <strain evidence="3 4">B1Z28</strain>
    </source>
</reference>
<sequence>MRFIALLMYLLWPMAMWAQSSPTPLVTADVPTEEVIAGQPIIVRIKVLVPTFLPSPPIFPSLEQENLLVRLPERASGPISETVSGETWSGVQRSYRLYPLIPGQMDLGAQNVTVTFADPETNEPMQATISLPPITLNAVVPDGAQGLDPLIIATGFELTQEVEGSTEMQTGGAITRRLTAQISGTTPILVPALIPESQDLLLRPYPKEPRFTETEDRGILSGQRVDEVVYLAQDGGQTQLPPISVDWYNLTTGLIETAAIDPIELVLAPPKWQPPNTETIIKATAWMMILALILWIALRGGMPRYRAWHDARVGKYRASAEFAIRELRHALQQHDLSGAYTALEAWKARSGLNSGTGILEERLAQIGATKYSASDTGTAADWSAAVAALKILGQSHHKQDQPLPPLNP</sequence>
<feature type="signal peptide" evidence="2">
    <location>
        <begin position="1"/>
        <end position="18"/>
    </location>
</feature>
<dbReference type="InterPro" id="IPR025738">
    <property type="entry name" value="BatD"/>
</dbReference>
<dbReference type="Proteomes" id="UP000630805">
    <property type="component" value="Unassembled WGS sequence"/>
</dbReference>